<accession>A0A6S6T902</accession>
<evidence type="ECO:0000313" key="1">
    <source>
        <dbReference type="EMBL" id="CAA6815484.1"/>
    </source>
</evidence>
<gene>
    <name evidence="1" type="ORF">HELGO_WM45111</name>
</gene>
<dbReference type="AlphaFoldDB" id="A0A6S6T902"/>
<name>A0A6S6T902_9GAMM</name>
<organism evidence="1">
    <name type="scientific">uncultured Thiotrichaceae bacterium</name>
    <dbReference type="NCBI Taxonomy" id="298394"/>
    <lineage>
        <taxon>Bacteria</taxon>
        <taxon>Pseudomonadati</taxon>
        <taxon>Pseudomonadota</taxon>
        <taxon>Gammaproteobacteria</taxon>
        <taxon>Thiotrichales</taxon>
        <taxon>Thiotrichaceae</taxon>
        <taxon>environmental samples</taxon>
    </lineage>
</organism>
<proteinExistence type="predicted"/>
<reference evidence="1" key="1">
    <citation type="submission" date="2020-01" db="EMBL/GenBank/DDBJ databases">
        <authorList>
            <person name="Meier V. D."/>
            <person name="Meier V D."/>
        </authorList>
    </citation>
    <scope>NUCLEOTIDE SEQUENCE</scope>
    <source>
        <strain evidence="1">HLG_WM_MAG_08</strain>
    </source>
</reference>
<dbReference type="EMBL" id="CACVAV010000250">
    <property type="protein sequence ID" value="CAA6815484.1"/>
    <property type="molecule type" value="Genomic_DNA"/>
</dbReference>
<feature type="non-terminal residue" evidence="1">
    <location>
        <position position="32"/>
    </location>
</feature>
<protein>
    <submittedName>
        <fullName evidence="1">Uncharacterized protein</fullName>
    </submittedName>
</protein>
<sequence length="32" mass="3570">MTTQFSIDLGLPGIEILQVDHADDGYHIKVRS</sequence>